<evidence type="ECO:0000256" key="6">
    <source>
        <dbReference type="ARBA" id="ARBA00036832"/>
    </source>
</evidence>
<evidence type="ECO:0000313" key="11">
    <source>
        <dbReference type="Proteomes" id="UP001295740"/>
    </source>
</evidence>
<evidence type="ECO:0000259" key="9">
    <source>
        <dbReference type="Pfam" id="PF04909"/>
    </source>
</evidence>
<evidence type="ECO:0000256" key="4">
    <source>
        <dbReference type="ARBA" id="ARBA00022833"/>
    </source>
</evidence>
<dbReference type="Gene3D" id="3.20.20.140">
    <property type="entry name" value="Metal-dependent hydrolases"/>
    <property type="match status" value="1"/>
</dbReference>
<dbReference type="InterPro" id="IPR032465">
    <property type="entry name" value="ACMSD"/>
</dbReference>
<dbReference type="InterPro" id="IPR032466">
    <property type="entry name" value="Metal_Hydrolase"/>
</dbReference>
<comment type="similarity">
    <text evidence="1">Belongs to the metallo-dependent hydrolases superfamily. ACMSD family.</text>
</comment>
<evidence type="ECO:0000313" key="10">
    <source>
        <dbReference type="EMBL" id="CAJ2510690.1"/>
    </source>
</evidence>
<evidence type="ECO:0000256" key="7">
    <source>
        <dbReference type="ARBA" id="ARBA00038889"/>
    </source>
</evidence>
<evidence type="ECO:0000256" key="5">
    <source>
        <dbReference type="ARBA" id="ARBA00023239"/>
    </source>
</evidence>
<evidence type="ECO:0000256" key="2">
    <source>
        <dbReference type="ARBA" id="ARBA00022723"/>
    </source>
</evidence>
<dbReference type="PANTHER" id="PTHR21240">
    <property type="entry name" value="2-AMINO-3-CARBOXYLMUCONATE-6-SEMIALDEHYDE DECARBOXYLASE"/>
    <property type="match status" value="1"/>
</dbReference>
<dbReference type="AlphaFoldDB" id="A0AAI8VTX9"/>
<name>A0AAI8VTX9_9PEZI</name>
<dbReference type="SUPFAM" id="SSF51556">
    <property type="entry name" value="Metallo-dependent hydrolases"/>
    <property type="match status" value="1"/>
</dbReference>
<dbReference type="GO" id="GO:0046872">
    <property type="term" value="F:metal ion binding"/>
    <property type="evidence" value="ECO:0007669"/>
    <property type="project" value="UniProtKB-KW"/>
</dbReference>
<dbReference type="Pfam" id="PF04909">
    <property type="entry name" value="Amidohydro_2"/>
    <property type="match status" value="1"/>
</dbReference>
<feature type="domain" description="Amidohydrolase-related" evidence="9">
    <location>
        <begin position="38"/>
        <end position="235"/>
    </location>
</feature>
<proteinExistence type="inferred from homology"/>
<gene>
    <name evidence="10" type="ORF">KHLLAP_LOCUS11158</name>
</gene>
<dbReference type="GO" id="GO:0019748">
    <property type="term" value="P:secondary metabolic process"/>
    <property type="evidence" value="ECO:0007669"/>
    <property type="project" value="TreeGrafter"/>
</dbReference>
<dbReference type="PANTHER" id="PTHR21240:SF29">
    <property type="entry name" value="AMIDOHYDROLASE-RELATED DOMAIN-CONTAINING PROTEIN"/>
    <property type="match status" value="1"/>
</dbReference>
<organism evidence="10 11">
    <name type="scientific">Anthostomella pinea</name>
    <dbReference type="NCBI Taxonomy" id="933095"/>
    <lineage>
        <taxon>Eukaryota</taxon>
        <taxon>Fungi</taxon>
        <taxon>Dikarya</taxon>
        <taxon>Ascomycota</taxon>
        <taxon>Pezizomycotina</taxon>
        <taxon>Sordariomycetes</taxon>
        <taxon>Xylariomycetidae</taxon>
        <taxon>Xylariales</taxon>
        <taxon>Xylariaceae</taxon>
        <taxon>Anthostomella</taxon>
    </lineage>
</organism>
<accession>A0AAI8VTX9</accession>
<comment type="catalytic activity">
    <reaction evidence="6">
        <text>6-methylsalicylate + H(+) = 3-methylphenol + CO2</text>
        <dbReference type="Rhea" id="RHEA:23112"/>
        <dbReference type="ChEBI" id="CHEBI:15378"/>
        <dbReference type="ChEBI" id="CHEBI:16526"/>
        <dbReference type="ChEBI" id="CHEBI:17231"/>
        <dbReference type="ChEBI" id="CHEBI:36658"/>
        <dbReference type="EC" id="4.1.1.52"/>
    </reaction>
    <physiologicalReaction direction="left-to-right" evidence="6">
        <dbReference type="Rhea" id="RHEA:23113"/>
    </physiologicalReaction>
</comment>
<keyword evidence="11" id="KW-1185">Reference proteome</keyword>
<keyword evidence="5 8" id="KW-0456">Lyase</keyword>
<sequence>MVPDSWSWNVDDSLAHQDKAGVQMQMLSYLPQTLDKLRASNDYAASVVKKHPKRFGMLCALPTDQPRECFEEIERSRQELHADGFEVSAVYKDVMLSDERLETVWQKLNDMGATVFSHSNAYAPPRDGRPAPLIEVAFETCRVIVDMLYRGIFKRYPNIKFVFSHCGGVTPILAGRLELLGAEPWVPNPQNLTSQDIHDQLSSLYVDCAATASSGLQPAIKMVGKEHVVYGADCGVPCSTHATMEKNKEAVMEIERELGMKTGTVGRNGWELFPSAAKRVETGTKQQQYHPSA</sequence>
<protein>
    <recommendedName>
        <fullName evidence="7">6-methylsalicylate decarboxylase</fullName>
        <ecNumber evidence="7">4.1.1.52</ecNumber>
    </recommendedName>
</protein>
<dbReference type="InterPro" id="IPR006680">
    <property type="entry name" value="Amidohydro-rel"/>
</dbReference>
<evidence type="ECO:0000256" key="3">
    <source>
        <dbReference type="ARBA" id="ARBA00022793"/>
    </source>
</evidence>
<dbReference type="EMBL" id="CAUWAG010000018">
    <property type="protein sequence ID" value="CAJ2510690.1"/>
    <property type="molecule type" value="Genomic_DNA"/>
</dbReference>
<reference evidence="10" key="1">
    <citation type="submission" date="2023-10" db="EMBL/GenBank/DDBJ databases">
        <authorList>
            <person name="Hackl T."/>
        </authorList>
    </citation>
    <scope>NUCLEOTIDE SEQUENCE</scope>
</reference>
<evidence type="ECO:0000256" key="8">
    <source>
        <dbReference type="RuleBase" id="RU366045"/>
    </source>
</evidence>
<comment type="caution">
    <text evidence="10">The sequence shown here is derived from an EMBL/GenBank/DDBJ whole genome shotgun (WGS) entry which is preliminary data.</text>
</comment>
<keyword evidence="3 8" id="KW-0210">Decarboxylase</keyword>
<keyword evidence="4" id="KW-0862">Zinc</keyword>
<keyword evidence="2" id="KW-0479">Metal-binding</keyword>
<dbReference type="EC" id="4.1.1.52" evidence="7"/>
<evidence type="ECO:0000256" key="1">
    <source>
        <dbReference type="ARBA" id="ARBA00005871"/>
    </source>
</evidence>
<dbReference type="GO" id="GO:0005829">
    <property type="term" value="C:cytosol"/>
    <property type="evidence" value="ECO:0007669"/>
    <property type="project" value="TreeGrafter"/>
</dbReference>
<dbReference type="Proteomes" id="UP001295740">
    <property type="component" value="Unassembled WGS sequence"/>
</dbReference>
<dbReference type="GO" id="GO:0016787">
    <property type="term" value="F:hydrolase activity"/>
    <property type="evidence" value="ECO:0007669"/>
    <property type="project" value="InterPro"/>
</dbReference>
<dbReference type="GO" id="GO:0047596">
    <property type="term" value="F:6-methylsalicylate decarboxylase activity"/>
    <property type="evidence" value="ECO:0007669"/>
    <property type="project" value="UniProtKB-EC"/>
</dbReference>